<evidence type="ECO:0000256" key="6">
    <source>
        <dbReference type="ARBA" id="ARBA00022960"/>
    </source>
</evidence>
<evidence type="ECO:0000313" key="16">
    <source>
        <dbReference type="Proteomes" id="UP001597090"/>
    </source>
</evidence>
<dbReference type="InterPro" id="IPR036968">
    <property type="entry name" value="Enolpyruvate_Tfrase_sf"/>
</dbReference>
<feature type="modified residue" description="2-(S-cysteinyl)pyruvic acid O-phosphothioketal" evidence="13">
    <location>
        <position position="128"/>
    </location>
</feature>
<protein>
    <recommendedName>
        <fullName evidence="13">UDP-N-acetylglucosamine 1-carboxyvinyltransferase</fullName>
        <ecNumber evidence="13">2.5.1.7</ecNumber>
    </recommendedName>
    <alternativeName>
        <fullName evidence="13">Enoylpyruvate transferase</fullName>
    </alternativeName>
    <alternativeName>
        <fullName evidence="13">UDP-N-acetylglucosamine enolpyruvyl transferase</fullName>
        <shortName evidence="13">EPT</shortName>
    </alternativeName>
</protein>
<evidence type="ECO:0000256" key="12">
    <source>
        <dbReference type="ARBA" id="ARBA00047527"/>
    </source>
</evidence>
<comment type="catalytic activity">
    <reaction evidence="12 13">
        <text>phosphoenolpyruvate + UDP-N-acetyl-alpha-D-glucosamine = UDP-N-acetyl-3-O-(1-carboxyvinyl)-alpha-D-glucosamine + phosphate</text>
        <dbReference type="Rhea" id="RHEA:18681"/>
        <dbReference type="ChEBI" id="CHEBI:43474"/>
        <dbReference type="ChEBI" id="CHEBI:57705"/>
        <dbReference type="ChEBI" id="CHEBI:58702"/>
        <dbReference type="ChEBI" id="CHEBI:68483"/>
        <dbReference type="EC" id="2.5.1.7"/>
    </reaction>
</comment>
<evidence type="ECO:0000256" key="2">
    <source>
        <dbReference type="ARBA" id="ARBA00004752"/>
    </source>
</evidence>
<gene>
    <name evidence="13 15" type="primary">murA</name>
    <name evidence="15" type="ORF">ACFQZQ_08725</name>
</gene>
<reference evidence="16" key="1">
    <citation type="journal article" date="2019" name="Int. J. Syst. Evol. Microbiol.">
        <title>The Global Catalogue of Microorganisms (GCM) 10K type strain sequencing project: providing services to taxonomists for standard genome sequencing and annotation.</title>
        <authorList>
            <consortium name="The Broad Institute Genomics Platform"/>
            <consortium name="The Broad Institute Genome Sequencing Center for Infectious Disease"/>
            <person name="Wu L."/>
            <person name="Ma J."/>
        </authorList>
    </citation>
    <scope>NUCLEOTIDE SEQUENCE [LARGE SCALE GENOMIC DNA]</scope>
    <source>
        <strain evidence="16">CCUG 55491</strain>
    </source>
</reference>
<evidence type="ECO:0000256" key="9">
    <source>
        <dbReference type="ARBA" id="ARBA00023316"/>
    </source>
</evidence>
<dbReference type="InterPro" id="IPR050068">
    <property type="entry name" value="MurA_subfamily"/>
</dbReference>
<keyword evidence="4 13" id="KW-0132">Cell division</keyword>
<dbReference type="SUPFAM" id="SSF55205">
    <property type="entry name" value="EPT/RTPC-like"/>
    <property type="match status" value="1"/>
</dbReference>
<evidence type="ECO:0000256" key="13">
    <source>
        <dbReference type="HAMAP-Rule" id="MF_00111"/>
    </source>
</evidence>
<feature type="binding site" evidence="13">
    <location>
        <begin position="22"/>
        <end position="23"/>
    </location>
    <ligand>
        <name>phosphoenolpyruvate</name>
        <dbReference type="ChEBI" id="CHEBI:58702"/>
    </ligand>
</feature>
<feature type="binding site" evidence="13">
    <location>
        <position position="317"/>
    </location>
    <ligand>
        <name>UDP-N-acetyl-alpha-D-glucosamine</name>
        <dbReference type="ChEBI" id="CHEBI:57705"/>
    </ligand>
</feature>
<evidence type="ECO:0000259" key="14">
    <source>
        <dbReference type="Pfam" id="PF00275"/>
    </source>
</evidence>
<evidence type="ECO:0000256" key="1">
    <source>
        <dbReference type="ARBA" id="ARBA00004496"/>
    </source>
</evidence>
<dbReference type="NCBIfam" id="NF006873">
    <property type="entry name" value="PRK09369.1"/>
    <property type="match status" value="1"/>
</dbReference>
<feature type="binding site" evidence="13">
    <location>
        <begin position="133"/>
        <end position="137"/>
    </location>
    <ligand>
        <name>UDP-N-acetyl-alpha-D-glucosamine</name>
        <dbReference type="ChEBI" id="CHEBI:57705"/>
    </ligand>
</feature>
<evidence type="ECO:0000256" key="3">
    <source>
        <dbReference type="ARBA" id="ARBA00022490"/>
    </source>
</evidence>
<proteinExistence type="inferred from homology"/>
<comment type="caution">
    <text evidence="13">Lacks conserved residue(s) required for the propagation of feature annotation.</text>
</comment>
<comment type="caution">
    <text evidence="15">The sequence shown here is derived from an EMBL/GenBank/DDBJ whole genome shotgun (WGS) entry which is preliminary data.</text>
</comment>
<dbReference type="PANTHER" id="PTHR43783">
    <property type="entry name" value="UDP-N-ACETYLGLUCOSAMINE 1-CARBOXYVINYLTRANSFERASE"/>
    <property type="match status" value="1"/>
</dbReference>
<dbReference type="PANTHER" id="PTHR43783:SF1">
    <property type="entry name" value="UDP-N-ACETYLGLUCOSAMINE 1-CARBOXYVINYLTRANSFERASE"/>
    <property type="match status" value="1"/>
</dbReference>
<sequence length="429" mass="45122">MQKIVVEGGQPLQGEVLISGAKNAVLPILCATLLADGPVEISNVPHLHDVVTTAKLLAELGAGITIDEGTLIVDGKTGKGSGITVDPTTVHSQVASYELVKTMRASVLVLGPLLAKYGTAEVSLPGGCAIGSRPVDLHIKGLQALGAQITVEDGFIKAHAKRLKGARHVFDIVSVGATENVLMAATLAEGTTVLENTAMEPEIVDLAECLKAMGARIEGAGSNRIVIHGVERLHGGKHQVVPDRIETGTFLVAAAMTGGRITVRRARPDTMDAVLDKLKEAGAELDCDGDRITLDMGGRRPRAVNLTTAPHPAFPTDMQAQFMAMNCIADGVGVINETIFENRFMHVNELLRLGADIRVDGHTAVVRGVPKLSGAPVMATDLRASASLILAGLVASGETVIDRIYHLDRGYENIEEKLSGLGARIKRIG</sequence>
<feature type="binding site" evidence="13">
    <location>
        <position position="339"/>
    </location>
    <ligand>
        <name>UDP-N-acetyl-alpha-D-glucosamine</name>
        <dbReference type="ChEBI" id="CHEBI:57705"/>
    </ligand>
</feature>
<keyword evidence="10 13" id="KW-0670">Pyruvate</keyword>
<keyword evidence="9 13" id="KW-0961">Cell wall biogenesis/degradation</keyword>
<dbReference type="Gene3D" id="3.65.10.10">
    <property type="entry name" value="Enolpyruvate transferase domain"/>
    <property type="match status" value="2"/>
</dbReference>
<organism evidence="15 16">
    <name type="scientific">Lysobacter koreensis</name>
    <dbReference type="NCBI Taxonomy" id="266122"/>
    <lineage>
        <taxon>Bacteria</taxon>
        <taxon>Pseudomonadati</taxon>
        <taxon>Pseudomonadota</taxon>
        <taxon>Gammaproteobacteria</taxon>
        <taxon>Lysobacterales</taxon>
        <taxon>Lysobacteraceae</taxon>
        <taxon>Lysobacter</taxon>
    </lineage>
</organism>
<feature type="domain" description="Enolpyruvate transferase" evidence="14">
    <location>
        <begin position="6"/>
        <end position="418"/>
    </location>
</feature>
<keyword evidence="16" id="KW-1185">Reference proteome</keyword>
<dbReference type="GO" id="GO:0008760">
    <property type="term" value="F:UDP-N-acetylglucosamine 1-carboxyvinyltransferase activity"/>
    <property type="evidence" value="ECO:0007669"/>
    <property type="project" value="UniProtKB-EC"/>
</dbReference>
<evidence type="ECO:0000256" key="4">
    <source>
        <dbReference type="ARBA" id="ARBA00022618"/>
    </source>
</evidence>
<evidence type="ECO:0000256" key="8">
    <source>
        <dbReference type="ARBA" id="ARBA00023306"/>
    </source>
</evidence>
<evidence type="ECO:0000313" key="15">
    <source>
        <dbReference type="EMBL" id="MFD0739362.1"/>
    </source>
</evidence>
<comment type="function">
    <text evidence="13">Cell wall formation. Adds enolpyruvyl to UDP-N-acetylglucosamine.</text>
</comment>
<comment type="subcellular location">
    <subcellularLocation>
        <location evidence="1 13">Cytoplasm</location>
    </subcellularLocation>
</comment>
<keyword evidence="7 13" id="KW-0573">Peptidoglycan synthesis</keyword>
<keyword evidence="5 13" id="KW-0808">Transferase</keyword>
<evidence type="ECO:0000256" key="7">
    <source>
        <dbReference type="ARBA" id="ARBA00022984"/>
    </source>
</evidence>
<accession>A0ABW2YLV4</accession>
<dbReference type="EMBL" id="JBHTIH010000003">
    <property type="protein sequence ID" value="MFD0739362.1"/>
    <property type="molecule type" value="Genomic_DNA"/>
</dbReference>
<dbReference type="CDD" id="cd01555">
    <property type="entry name" value="UdpNAET"/>
    <property type="match status" value="1"/>
</dbReference>
<dbReference type="NCBIfam" id="TIGR01072">
    <property type="entry name" value="murA"/>
    <property type="match status" value="1"/>
</dbReference>
<dbReference type="InterPro" id="IPR001986">
    <property type="entry name" value="Enolpyruvate_Tfrase_dom"/>
</dbReference>
<name>A0ABW2YLV4_9GAMM</name>
<feature type="active site" description="Proton donor" evidence="13">
    <location>
        <position position="128"/>
    </location>
</feature>
<feature type="binding site" evidence="13">
    <location>
        <position position="104"/>
    </location>
    <ligand>
        <name>UDP-N-acetyl-alpha-D-glucosamine</name>
        <dbReference type="ChEBI" id="CHEBI:57705"/>
    </ligand>
</feature>
<dbReference type="InterPro" id="IPR013792">
    <property type="entry name" value="RNA3'P_cycl/enolpyr_Trfase_a/b"/>
</dbReference>
<evidence type="ECO:0000256" key="10">
    <source>
        <dbReference type="ARBA" id="ARBA00023317"/>
    </source>
</evidence>
<dbReference type="EC" id="2.5.1.7" evidence="13"/>
<dbReference type="HAMAP" id="MF_00111">
    <property type="entry name" value="MurA"/>
    <property type="match status" value="1"/>
</dbReference>
<keyword evidence="6 13" id="KW-0133">Cell shape</keyword>
<evidence type="ECO:0000256" key="11">
    <source>
        <dbReference type="ARBA" id="ARBA00038367"/>
    </source>
</evidence>
<evidence type="ECO:0000256" key="5">
    <source>
        <dbReference type="ARBA" id="ARBA00022679"/>
    </source>
</evidence>
<dbReference type="Proteomes" id="UP001597090">
    <property type="component" value="Unassembled WGS sequence"/>
</dbReference>
<dbReference type="Pfam" id="PF00275">
    <property type="entry name" value="EPSP_synthase"/>
    <property type="match status" value="1"/>
</dbReference>
<dbReference type="RefSeq" id="WP_386812362.1">
    <property type="nucleotide sequence ID" value="NZ_JBHTIH010000003.1"/>
</dbReference>
<keyword evidence="3 13" id="KW-0963">Cytoplasm</keyword>
<comment type="similarity">
    <text evidence="11 13">Belongs to the EPSP synthase family. MurA subfamily.</text>
</comment>
<dbReference type="InterPro" id="IPR005750">
    <property type="entry name" value="UDP_GlcNAc_COvinyl_MurA"/>
</dbReference>
<comment type="pathway">
    <text evidence="2 13">Cell wall biogenesis; peptidoglycan biosynthesis.</text>
</comment>
<keyword evidence="8 13" id="KW-0131">Cell cycle</keyword>